<dbReference type="Pfam" id="PF00578">
    <property type="entry name" value="AhpC-TSA"/>
    <property type="match status" value="1"/>
</dbReference>
<dbReference type="GO" id="GO:0016491">
    <property type="term" value="F:oxidoreductase activity"/>
    <property type="evidence" value="ECO:0007669"/>
    <property type="project" value="InterPro"/>
</dbReference>
<keyword evidence="3" id="KW-0735">Signal-anchor</keyword>
<evidence type="ECO:0000313" key="9">
    <source>
        <dbReference type="Proteomes" id="UP000240509"/>
    </source>
</evidence>
<evidence type="ECO:0000256" key="2">
    <source>
        <dbReference type="ARBA" id="ARBA00022748"/>
    </source>
</evidence>
<dbReference type="SUPFAM" id="SSF52833">
    <property type="entry name" value="Thioredoxin-like"/>
    <property type="match status" value="1"/>
</dbReference>
<evidence type="ECO:0000256" key="1">
    <source>
        <dbReference type="ARBA" id="ARBA00004196"/>
    </source>
</evidence>
<sequence>MIKQLLSFIILAGAVGIGAFIFIQDQYSEEEKGSEALETYLEQDGIEREAADPENTISHESINETGTEPGMKAADFELPELQGDSRLALEDMEGKYVVVNMWATWCPPCREEMPDFVKFYEDYQDEGVEMVGINMTDTERNIEAVEQFVEEFKIPFYTLLDEEGIMEDKYSVYVMPSTYIIDPDGRMAMNRPGYISYEALEESFLEIRDNYEAGL</sequence>
<feature type="transmembrane region" description="Helical" evidence="6">
    <location>
        <begin position="6"/>
        <end position="23"/>
    </location>
</feature>
<dbReference type="InterPro" id="IPR000866">
    <property type="entry name" value="AhpC/TSA"/>
</dbReference>
<dbReference type="InterPro" id="IPR036249">
    <property type="entry name" value="Thioredoxin-like_sf"/>
</dbReference>
<dbReference type="PROSITE" id="PS00194">
    <property type="entry name" value="THIOREDOXIN_1"/>
    <property type="match status" value="1"/>
</dbReference>
<dbReference type="PANTHER" id="PTHR42852:SF6">
    <property type="entry name" value="THIOL:DISULFIDE INTERCHANGE PROTEIN DSBE"/>
    <property type="match status" value="1"/>
</dbReference>
<keyword evidence="9" id="KW-1185">Reference proteome</keyword>
<keyword evidence="6" id="KW-1133">Transmembrane helix</keyword>
<evidence type="ECO:0000259" key="7">
    <source>
        <dbReference type="PROSITE" id="PS51352"/>
    </source>
</evidence>
<evidence type="ECO:0000256" key="5">
    <source>
        <dbReference type="ARBA" id="ARBA00023284"/>
    </source>
</evidence>
<keyword evidence="6" id="KW-0472">Membrane</keyword>
<dbReference type="PROSITE" id="PS51352">
    <property type="entry name" value="THIOREDOXIN_2"/>
    <property type="match status" value="1"/>
</dbReference>
<protein>
    <submittedName>
        <fullName evidence="8">Cytochrome C biogenesis protein</fullName>
    </submittedName>
</protein>
<dbReference type="GO" id="GO:0016209">
    <property type="term" value="F:antioxidant activity"/>
    <property type="evidence" value="ECO:0007669"/>
    <property type="project" value="InterPro"/>
</dbReference>
<dbReference type="InterPro" id="IPR050553">
    <property type="entry name" value="Thioredoxin_ResA/DsbE_sf"/>
</dbReference>
<dbReference type="InterPro" id="IPR013766">
    <property type="entry name" value="Thioredoxin_domain"/>
</dbReference>
<evidence type="ECO:0000256" key="6">
    <source>
        <dbReference type="SAM" id="Phobius"/>
    </source>
</evidence>
<keyword evidence="5" id="KW-0676">Redox-active center</keyword>
<accession>A0A2T4UAJ7</accession>
<organism evidence="8 9">
    <name type="scientific">Alkalicoccus saliphilus</name>
    <dbReference type="NCBI Taxonomy" id="200989"/>
    <lineage>
        <taxon>Bacteria</taxon>
        <taxon>Bacillati</taxon>
        <taxon>Bacillota</taxon>
        <taxon>Bacilli</taxon>
        <taxon>Bacillales</taxon>
        <taxon>Bacillaceae</taxon>
        <taxon>Alkalicoccus</taxon>
    </lineage>
</organism>
<comment type="subcellular location">
    <subcellularLocation>
        <location evidence="1">Cell envelope</location>
    </subcellularLocation>
</comment>
<dbReference type="PANTHER" id="PTHR42852">
    <property type="entry name" value="THIOL:DISULFIDE INTERCHANGE PROTEIN DSBE"/>
    <property type="match status" value="1"/>
</dbReference>
<dbReference type="GO" id="GO:0030313">
    <property type="term" value="C:cell envelope"/>
    <property type="evidence" value="ECO:0007669"/>
    <property type="project" value="UniProtKB-SubCell"/>
</dbReference>
<dbReference type="RefSeq" id="WP_107582878.1">
    <property type="nucleotide sequence ID" value="NZ_PZJJ01000001.1"/>
</dbReference>
<keyword evidence="4" id="KW-1015">Disulfide bond</keyword>
<dbReference type="EMBL" id="PZJJ01000001">
    <property type="protein sequence ID" value="PTL40424.1"/>
    <property type="molecule type" value="Genomic_DNA"/>
</dbReference>
<proteinExistence type="predicted"/>
<evidence type="ECO:0000313" key="8">
    <source>
        <dbReference type="EMBL" id="PTL40424.1"/>
    </source>
</evidence>
<dbReference type="InterPro" id="IPR017937">
    <property type="entry name" value="Thioredoxin_CS"/>
</dbReference>
<dbReference type="OrthoDB" id="25753at2"/>
<keyword evidence="6" id="KW-0812">Transmembrane</keyword>
<name>A0A2T4UAJ7_9BACI</name>
<reference evidence="8 9" key="1">
    <citation type="submission" date="2018-03" db="EMBL/GenBank/DDBJ databases">
        <title>Alkalicoccus saliphilus sp. nov., isolated from a mineral pool.</title>
        <authorList>
            <person name="Zhao B."/>
        </authorList>
    </citation>
    <scope>NUCLEOTIDE SEQUENCE [LARGE SCALE GENOMIC DNA]</scope>
    <source>
        <strain evidence="8 9">6AG</strain>
    </source>
</reference>
<dbReference type="AlphaFoldDB" id="A0A2T4UAJ7"/>
<evidence type="ECO:0000256" key="3">
    <source>
        <dbReference type="ARBA" id="ARBA00022968"/>
    </source>
</evidence>
<evidence type="ECO:0000256" key="4">
    <source>
        <dbReference type="ARBA" id="ARBA00023157"/>
    </source>
</evidence>
<dbReference type="GO" id="GO:0017004">
    <property type="term" value="P:cytochrome complex assembly"/>
    <property type="evidence" value="ECO:0007669"/>
    <property type="project" value="UniProtKB-KW"/>
</dbReference>
<comment type="caution">
    <text evidence="8">The sequence shown here is derived from an EMBL/GenBank/DDBJ whole genome shotgun (WGS) entry which is preliminary data.</text>
</comment>
<feature type="domain" description="Thioredoxin" evidence="7">
    <location>
        <begin position="67"/>
        <end position="209"/>
    </location>
</feature>
<dbReference type="Proteomes" id="UP000240509">
    <property type="component" value="Unassembled WGS sequence"/>
</dbReference>
<dbReference type="CDD" id="cd02966">
    <property type="entry name" value="TlpA_like_family"/>
    <property type="match status" value="1"/>
</dbReference>
<keyword evidence="2" id="KW-0201">Cytochrome c-type biogenesis</keyword>
<dbReference type="Gene3D" id="3.40.30.10">
    <property type="entry name" value="Glutaredoxin"/>
    <property type="match status" value="1"/>
</dbReference>
<gene>
    <name evidence="8" type="ORF">C6Y45_00505</name>
</gene>